<dbReference type="InterPro" id="IPR020578">
    <property type="entry name" value="Aminotrans_V_PyrdxlP_BS"/>
</dbReference>
<dbReference type="SUPFAM" id="SSF53383">
    <property type="entry name" value="PLP-dependent transferases"/>
    <property type="match status" value="1"/>
</dbReference>
<dbReference type="InterPro" id="IPR015421">
    <property type="entry name" value="PyrdxlP-dep_Trfase_major"/>
</dbReference>
<evidence type="ECO:0000313" key="8">
    <source>
        <dbReference type="Proteomes" id="UP000070456"/>
    </source>
</evidence>
<dbReference type="GO" id="GO:0031071">
    <property type="term" value="F:cysteine desulfurase activity"/>
    <property type="evidence" value="ECO:0007669"/>
    <property type="project" value="UniProtKB-EC"/>
</dbReference>
<dbReference type="PROSITE" id="PS00595">
    <property type="entry name" value="AA_TRANSFER_CLASS_5"/>
    <property type="match status" value="1"/>
</dbReference>
<dbReference type="Gene3D" id="3.90.1150.10">
    <property type="entry name" value="Aspartate Aminotransferase, domain 1"/>
    <property type="match status" value="1"/>
</dbReference>
<dbReference type="EC" id="2.8.1.7" evidence="7"/>
<comment type="cofactor">
    <cofactor evidence="1 5">
        <name>pyridoxal 5'-phosphate</name>
        <dbReference type="ChEBI" id="CHEBI:597326"/>
    </cofactor>
</comment>
<gene>
    <name evidence="7" type="primary">sufS_2</name>
    <name evidence="7" type="ORF">AN619_27960</name>
</gene>
<evidence type="ECO:0000256" key="1">
    <source>
        <dbReference type="ARBA" id="ARBA00001933"/>
    </source>
</evidence>
<dbReference type="PATRIC" id="fig|520762.4.peg.3090"/>
<dbReference type="OrthoDB" id="9804366at2"/>
<name>A0A140L001_9FIRM</name>
<sequence length="447" mass="50494">MNFVKYKTNFRNLVVGVNTKIPLINGSYVTAINFDNAATTPPFVSVLQEIIRFAPWYSSIHRGTGYKSQFSSNLYEQSRDVIARFVKADPKKNTVIFVKNTTEAINKLAYRFCEEGKKKVVLSTCMEHHSNDLPWRDKYKVDYIDIDECGRLSMEDLERKLRKYKDSIALVAVTGASNVTGYRNPIHKIAALVHQYHGKILVDGAQLIPHVPFDMKPDGSPEHIDFLVFSAHKMYAPFGIGVLIGPKSVFEQGVPADVGGGTIEIVTHDFIRWAEPPHKEEAGSPNIIGVVALAAAVRMLESIGMENVERYERSLTDYALCRIRTVPGLRLYGNKEDCQDRVAIIPFNIEGMPHDILAAILSYEAGIAVRNGCFCAQPYVQRLLNIPGEEVKKRIQDPKMDHPGMVRISFGIYNHYDEINVLVQMLHKIAAHRDDYLLKYKKILNRA</sequence>
<dbReference type="STRING" id="520762.AN619_27960"/>
<dbReference type="Pfam" id="PF00266">
    <property type="entry name" value="Aminotran_5"/>
    <property type="match status" value="1"/>
</dbReference>
<dbReference type="Proteomes" id="UP000070456">
    <property type="component" value="Unassembled WGS sequence"/>
</dbReference>
<dbReference type="Gene3D" id="3.40.640.10">
    <property type="entry name" value="Type I PLP-dependent aspartate aminotransferase-like (Major domain)"/>
    <property type="match status" value="1"/>
</dbReference>
<keyword evidence="3" id="KW-0663">Pyridoxal phosphate</keyword>
<proteinExistence type="inferred from homology"/>
<dbReference type="PANTHER" id="PTHR43586:SF8">
    <property type="entry name" value="CYSTEINE DESULFURASE 1, CHLOROPLASTIC"/>
    <property type="match status" value="1"/>
</dbReference>
<reference evidence="7 8" key="1">
    <citation type="submission" date="2015-12" db="EMBL/GenBank/DDBJ databases">
        <title>Draft genome sequence of the thermoanaerobe Thermotalea metallivorans, an isolate from the runoff channel of the Great Artesian Basin, Australia.</title>
        <authorList>
            <person name="Patel B.K."/>
        </authorList>
    </citation>
    <scope>NUCLEOTIDE SEQUENCE [LARGE SCALE GENOMIC DNA]</scope>
    <source>
        <strain evidence="7 8">B2-1</strain>
    </source>
</reference>
<evidence type="ECO:0000256" key="4">
    <source>
        <dbReference type="ARBA" id="ARBA00050776"/>
    </source>
</evidence>
<evidence type="ECO:0000313" key="7">
    <source>
        <dbReference type="EMBL" id="KXG73876.1"/>
    </source>
</evidence>
<evidence type="ECO:0000256" key="5">
    <source>
        <dbReference type="RuleBase" id="RU004504"/>
    </source>
</evidence>
<keyword evidence="8" id="KW-1185">Reference proteome</keyword>
<dbReference type="InterPro" id="IPR015424">
    <property type="entry name" value="PyrdxlP-dep_Trfase"/>
</dbReference>
<evidence type="ECO:0000256" key="2">
    <source>
        <dbReference type="ARBA" id="ARBA00010447"/>
    </source>
</evidence>
<accession>A0A140L001</accession>
<protein>
    <submittedName>
        <fullName evidence="7">Cysteine desulfurase SufS</fullName>
        <ecNumber evidence="7">2.8.1.7</ecNumber>
    </submittedName>
</protein>
<feature type="domain" description="Aminotransferase class V" evidence="6">
    <location>
        <begin position="32"/>
        <end position="421"/>
    </location>
</feature>
<evidence type="ECO:0000256" key="3">
    <source>
        <dbReference type="ARBA" id="ARBA00022898"/>
    </source>
</evidence>
<organism evidence="7 8">
    <name type="scientific">Thermotalea metallivorans</name>
    <dbReference type="NCBI Taxonomy" id="520762"/>
    <lineage>
        <taxon>Bacteria</taxon>
        <taxon>Bacillati</taxon>
        <taxon>Bacillota</taxon>
        <taxon>Clostridia</taxon>
        <taxon>Peptostreptococcales</taxon>
        <taxon>Thermotaleaceae</taxon>
        <taxon>Thermotalea</taxon>
    </lineage>
</organism>
<dbReference type="RefSeq" id="WP_068557885.1">
    <property type="nucleotide sequence ID" value="NZ_LOEE01000072.1"/>
</dbReference>
<dbReference type="InterPro" id="IPR000192">
    <property type="entry name" value="Aminotrans_V_dom"/>
</dbReference>
<dbReference type="PANTHER" id="PTHR43586">
    <property type="entry name" value="CYSTEINE DESULFURASE"/>
    <property type="match status" value="1"/>
</dbReference>
<comment type="similarity">
    <text evidence="2">Belongs to the class-V pyridoxal-phosphate-dependent aminotransferase family. Csd subfamily.</text>
</comment>
<dbReference type="InterPro" id="IPR015422">
    <property type="entry name" value="PyrdxlP-dep_Trfase_small"/>
</dbReference>
<dbReference type="AlphaFoldDB" id="A0A140L001"/>
<evidence type="ECO:0000259" key="6">
    <source>
        <dbReference type="Pfam" id="PF00266"/>
    </source>
</evidence>
<comment type="catalytic activity">
    <reaction evidence="4">
        <text>(sulfur carrier)-H + L-cysteine = (sulfur carrier)-SH + L-alanine</text>
        <dbReference type="Rhea" id="RHEA:43892"/>
        <dbReference type="Rhea" id="RHEA-COMP:14737"/>
        <dbReference type="Rhea" id="RHEA-COMP:14739"/>
        <dbReference type="ChEBI" id="CHEBI:29917"/>
        <dbReference type="ChEBI" id="CHEBI:35235"/>
        <dbReference type="ChEBI" id="CHEBI:57972"/>
        <dbReference type="ChEBI" id="CHEBI:64428"/>
        <dbReference type="EC" id="2.8.1.7"/>
    </reaction>
</comment>
<keyword evidence="7" id="KW-0808">Transferase</keyword>
<dbReference type="EMBL" id="LOEE01000072">
    <property type="protein sequence ID" value="KXG73876.1"/>
    <property type="molecule type" value="Genomic_DNA"/>
</dbReference>
<comment type="caution">
    <text evidence="7">The sequence shown here is derived from an EMBL/GenBank/DDBJ whole genome shotgun (WGS) entry which is preliminary data.</text>
</comment>